<evidence type="ECO:0000313" key="1">
    <source>
        <dbReference type="EMBL" id="CAB4693755.1"/>
    </source>
</evidence>
<reference evidence="1" key="1">
    <citation type="submission" date="2020-05" db="EMBL/GenBank/DDBJ databases">
        <authorList>
            <person name="Chiriac C."/>
            <person name="Salcher M."/>
            <person name="Ghai R."/>
            <person name="Kavagutti S V."/>
        </authorList>
    </citation>
    <scope>NUCLEOTIDE SEQUENCE</scope>
</reference>
<dbReference type="EMBL" id="CAEZXM010000148">
    <property type="protein sequence ID" value="CAB4693755.1"/>
    <property type="molecule type" value="Genomic_DNA"/>
</dbReference>
<sequence>MRKCDLEQRPRLVGREWHGTIAATAPAENAAAGLFGAERGHVVAAQDVVDELDVCGRDEAADVVERVAATVGARVLGGHDEVDAVRQVAHFGFDPSEVDFELLGRVRDCAKHTHAAGSGDRGDNISTMCKRQDRNVDAKHLGNRCLHRSSLLCGGRRNC</sequence>
<dbReference type="AlphaFoldDB" id="A0A6J6PAX8"/>
<protein>
    <submittedName>
        <fullName evidence="1">Unannotated protein</fullName>
    </submittedName>
</protein>
<name>A0A6J6PAX8_9ZZZZ</name>
<proteinExistence type="predicted"/>
<organism evidence="1">
    <name type="scientific">freshwater metagenome</name>
    <dbReference type="NCBI Taxonomy" id="449393"/>
    <lineage>
        <taxon>unclassified sequences</taxon>
        <taxon>metagenomes</taxon>
        <taxon>ecological metagenomes</taxon>
    </lineage>
</organism>
<accession>A0A6J6PAX8</accession>
<gene>
    <name evidence="1" type="ORF">UFOPK2366_00896</name>
</gene>